<evidence type="ECO:0000313" key="3">
    <source>
        <dbReference type="Proteomes" id="UP000004263"/>
    </source>
</evidence>
<proteinExistence type="predicted"/>
<dbReference type="InterPro" id="IPR025139">
    <property type="entry name" value="DUF4062"/>
</dbReference>
<organism evidence="2 3">
    <name type="scientific">Bermanella marisrubri</name>
    <dbReference type="NCBI Taxonomy" id="207949"/>
    <lineage>
        <taxon>Bacteria</taxon>
        <taxon>Pseudomonadati</taxon>
        <taxon>Pseudomonadota</taxon>
        <taxon>Gammaproteobacteria</taxon>
        <taxon>Oceanospirillales</taxon>
        <taxon>Oceanospirillaceae</taxon>
        <taxon>Bermanella</taxon>
    </lineage>
</organism>
<dbReference type="Proteomes" id="UP000004263">
    <property type="component" value="Unassembled WGS sequence"/>
</dbReference>
<reference evidence="2 3" key="1">
    <citation type="submission" date="2006-03" db="EMBL/GenBank/DDBJ databases">
        <authorList>
            <person name="Pinhassi J."/>
            <person name="Pedros-Alio C."/>
            <person name="Ferriera S."/>
            <person name="Johnson J."/>
            <person name="Kravitz S."/>
            <person name="Halpern A."/>
            <person name="Remington K."/>
            <person name="Beeson K."/>
            <person name="Tran B."/>
            <person name="Rogers Y.-H."/>
            <person name="Friedman R."/>
            <person name="Venter J.C."/>
        </authorList>
    </citation>
    <scope>NUCLEOTIDE SEQUENCE [LARGE SCALE GENOMIC DNA]</scope>
    <source>
        <strain evidence="2 3">RED65</strain>
    </source>
</reference>
<protein>
    <recommendedName>
        <fullName evidence="1">DUF4062 domain-containing protein</fullName>
    </recommendedName>
</protein>
<dbReference type="EMBL" id="AAQH01000002">
    <property type="protein sequence ID" value="EAT13290.1"/>
    <property type="molecule type" value="Genomic_DNA"/>
</dbReference>
<gene>
    <name evidence="2" type="ORF">RED65_00980</name>
</gene>
<evidence type="ECO:0000259" key="1">
    <source>
        <dbReference type="Pfam" id="PF13271"/>
    </source>
</evidence>
<dbReference type="OrthoDB" id="72299at2"/>
<dbReference type="AlphaFoldDB" id="Q1N4Y8"/>
<keyword evidence="3" id="KW-1185">Reference proteome</keyword>
<feature type="domain" description="DUF4062" evidence="1">
    <location>
        <begin position="8"/>
        <end position="88"/>
    </location>
</feature>
<dbReference type="Pfam" id="PF13271">
    <property type="entry name" value="DUF4062"/>
    <property type="match status" value="1"/>
</dbReference>
<name>Q1N4Y8_9GAMM</name>
<evidence type="ECO:0000313" key="2">
    <source>
        <dbReference type="EMBL" id="EAT13290.1"/>
    </source>
</evidence>
<dbReference type="STRING" id="207949.RED65_00980"/>
<dbReference type="RefSeq" id="WP_007017674.1">
    <property type="nucleotide sequence ID" value="NZ_CH724114.1"/>
</dbReference>
<sequence length="304" mass="34606">MPSQRPVVYISADPENTGDAIYTLNRVILQLGAWPVQTYFSKKSGDYDWTLVRKAIDECDVYILLVGDGYGTQSESGESYIHREAVYAKSKQKTIVALLKNTELKHLSQQGIERLRSLHRLMMSGVFKYWNGQEELLLVARQVLREHLKPQIKVAVTDEATIPQVKEAIVDTLMDMQSYPIRFSAKVFAHGNCHEIAKQISLTWESTYVNLASVMTAPVTEERMRSILEDFVAEYYRDDFMVAVPDAHALADVRCNDIEFQRLKAFLKGAGVIENVASEQSGLRNYWQLTQAGESKLHKMLLPR</sequence>
<comment type="caution">
    <text evidence="2">The sequence shown here is derived from an EMBL/GenBank/DDBJ whole genome shotgun (WGS) entry which is preliminary data.</text>
</comment>
<dbReference type="HOGENOM" id="CLU_905932_0_0_6"/>
<accession>Q1N4Y8</accession>